<evidence type="ECO:0000256" key="1">
    <source>
        <dbReference type="SAM" id="Phobius"/>
    </source>
</evidence>
<protein>
    <submittedName>
        <fullName evidence="2">Uncharacterized protein</fullName>
    </submittedName>
</protein>
<proteinExistence type="predicted"/>
<keyword evidence="1" id="KW-0812">Transmembrane</keyword>
<feature type="non-terminal residue" evidence="2">
    <location>
        <position position="150"/>
    </location>
</feature>
<dbReference type="Proteomes" id="UP000663868">
    <property type="component" value="Unassembled WGS sequence"/>
</dbReference>
<evidence type="ECO:0000313" key="2">
    <source>
        <dbReference type="EMBL" id="CAF4220602.1"/>
    </source>
</evidence>
<name>A0A820CDB2_9BILA</name>
<evidence type="ECO:0000313" key="3">
    <source>
        <dbReference type="Proteomes" id="UP000663868"/>
    </source>
</evidence>
<gene>
    <name evidence="2" type="ORF">KXQ929_LOCUS41175</name>
</gene>
<dbReference type="AlphaFoldDB" id="A0A820CDB2"/>
<keyword evidence="1" id="KW-0472">Membrane</keyword>
<organism evidence="2 3">
    <name type="scientific">Adineta steineri</name>
    <dbReference type="NCBI Taxonomy" id="433720"/>
    <lineage>
        <taxon>Eukaryota</taxon>
        <taxon>Metazoa</taxon>
        <taxon>Spiralia</taxon>
        <taxon>Gnathifera</taxon>
        <taxon>Rotifera</taxon>
        <taxon>Eurotatoria</taxon>
        <taxon>Bdelloidea</taxon>
        <taxon>Adinetida</taxon>
        <taxon>Adinetidae</taxon>
        <taxon>Adineta</taxon>
    </lineage>
</organism>
<accession>A0A820CDB2</accession>
<reference evidence="2" key="1">
    <citation type="submission" date="2021-02" db="EMBL/GenBank/DDBJ databases">
        <authorList>
            <person name="Nowell W R."/>
        </authorList>
    </citation>
    <scope>NUCLEOTIDE SEQUENCE</scope>
</reference>
<sequence>MKRCERRRTKLFSKFICFMTVIVLIVYIFIINSTVEDKKEVNSCQSEKHKNNKTIKYIFNLAQWRELLNKNGILFKGNRKLWCDVPSELQSMSKAICQIYKMDDCTRLPCRLVYSSNETLRDVKCSPGGRVFTANNDKSTQNEADFTCKV</sequence>
<dbReference type="EMBL" id="CAJOBB010009063">
    <property type="protein sequence ID" value="CAF4220602.1"/>
    <property type="molecule type" value="Genomic_DNA"/>
</dbReference>
<comment type="caution">
    <text evidence="2">The sequence shown here is derived from an EMBL/GenBank/DDBJ whole genome shotgun (WGS) entry which is preliminary data.</text>
</comment>
<keyword evidence="1" id="KW-1133">Transmembrane helix</keyword>
<feature type="transmembrane region" description="Helical" evidence="1">
    <location>
        <begin position="12"/>
        <end position="30"/>
    </location>
</feature>